<protein>
    <submittedName>
        <fullName evidence="5">Uncharacterized protein</fullName>
    </submittedName>
</protein>
<evidence type="ECO:0000313" key="5">
    <source>
        <dbReference type="EMBL" id="CAD9081715.1"/>
    </source>
</evidence>
<proteinExistence type="inferred from homology"/>
<name>A0A7S1PIS2_9EUKA</name>
<dbReference type="InterPro" id="IPR002347">
    <property type="entry name" value="SDR_fam"/>
</dbReference>
<sequence length="327" mass="36353">MSVSLLSVLAFSSHLLTLLTLLRLTQQTLLPFLQYKILTNKSQAERLSESQWKRKLVLITGATSGIGEEMARKLNGLGASLILTGRNTQKLSSLQNELGENVKMTLEADLTSLEGVQSLSRRVLGSCVKLDVLVLNAGRSTIKSFDQYDLNELDSDGRDIMELNFFSPVFMCKLLEPILRKGCSPAKKAAHSAGGHVLVTSSVAGRVGVYNRTMYCASKFAVNGFFEALRREWEGKIAVSVICPGFVTTNIHFNALGAEKGTVKRDLRKFITPENCVEHMLLMVEKNVPFRTIPLSKEFLLGYVSWLMPDALKTYFIKKENVVKVEQ</sequence>
<comment type="function">
    <text evidence="3">Putative oxidoreductase.</text>
</comment>
<dbReference type="Gene3D" id="3.40.50.720">
    <property type="entry name" value="NAD(P)-binding Rossmann-like Domain"/>
    <property type="match status" value="1"/>
</dbReference>
<dbReference type="GO" id="GO:0016020">
    <property type="term" value="C:membrane"/>
    <property type="evidence" value="ECO:0007669"/>
    <property type="project" value="TreeGrafter"/>
</dbReference>
<dbReference type="GO" id="GO:0016491">
    <property type="term" value="F:oxidoreductase activity"/>
    <property type="evidence" value="ECO:0007669"/>
    <property type="project" value="UniProtKB-KW"/>
</dbReference>
<dbReference type="Pfam" id="PF00106">
    <property type="entry name" value="adh_short"/>
    <property type="match status" value="1"/>
</dbReference>
<dbReference type="InterPro" id="IPR036291">
    <property type="entry name" value="NAD(P)-bd_dom_sf"/>
</dbReference>
<dbReference type="EMBL" id="HBGD01005975">
    <property type="protein sequence ID" value="CAD9081715.1"/>
    <property type="molecule type" value="Transcribed_RNA"/>
</dbReference>
<evidence type="ECO:0000256" key="1">
    <source>
        <dbReference type="ARBA" id="ARBA00006484"/>
    </source>
</evidence>
<feature type="chain" id="PRO_5031381114" evidence="4">
    <location>
        <begin position="28"/>
        <end position="327"/>
    </location>
</feature>
<reference evidence="5" key="1">
    <citation type="submission" date="2021-01" db="EMBL/GenBank/DDBJ databases">
        <authorList>
            <person name="Corre E."/>
            <person name="Pelletier E."/>
            <person name="Niang G."/>
            <person name="Scheremetjew M."/>
            <person name="Finn R."/>
            <person name="Kale V."/>
            <person name="Holt S."/>
            <person name="Cochrane G."/>
            <person name="Meng A."/>
            <person name="Brown T."/>
            <person name="Cohen L."/>
        </authorList>
    </citation>
    <scope>NUCLEOTIDE SEQUENCE</scope>
    <source>
        <strain evidence="5">WS</strain>
    </source>
</reference>
<evidence type="ECO:0000256" key="2">
    <source>
        <dbReference type="ARBA" id="ARBA00023002"/>
    </source>
</evidence>
<comment type="similarity">
    <text evidence="1">Belongs to the short-chain dehydrogenases/reductases (SDR) family.</text>
</comment>
<dbReference type="InterPro" id="IPR020904">
    <property type="entry name" value="Sc_DH/Rdtase_CS"/>
</dbReference>
<dbReference type="SUPFAM" id="SSF51735">
    <property type="entry name" value="NAD(P)-binding Rossmann-fold domains"/>
    <property type="match status" value="1"/>
</dbReference>
<evidence type="ECO:0000256" key="4">
    <source>
        <dbReference type="SAM" id="SignalP"/>
    </source>
</evidence>
<dbReference type="PROSITE" id="PS00061">
    <property type="entry name" value="ADH_SHORT"/>
    <property type="match status" value="1"/>
</dbReference>
<feature type="signal peptide" evidence="4">
    <location>
        <begin position="1"/>
        <end position="27"/>
    </location>
</feature>
<keyword evidence="2" id="KW-0560">Oxidoreductase</keyword>
<keyword evidence="4" id="KW-0732">Signal</keyword>
<gene>
    <name evidence="5" type="ORF">PCOS0759_LOCUS4955</name>
</gene>
<dbReference type="PRINTS" id="PR00081">
    <property type="entry name" value="GDHRDH"/>
</dbReference>
<organism evidence="5">
    <name type="scientific">Percolomonas cosmopolitus</name>
    <dbReference type="NCBI Taxonomy" id="63605"/>
    <lineage>
        <taxon>Eukaryota</taxon>
        <taxon>Discoba</taxon>
        <taxon>Heterolobosea</taxon>
        <taxon>Tetramitia</taxon>
        <taxon>Eutetramitia</taxon>
        <taxon>Percolomonadidae</taxon>
        <taxon>Percolomonas</taxon>
    </lineage>
</organism>
<dbReference type="PANTHER" id="PTHR44196:SF1">
    <property type="entry name" value="DEHYDROGENASE_REDUCTASE SDR FAMILY MEMBER 7B"/>
    <property type="match status" value="1"/>
</dbReference>
<accession>A0A7S1PIS2</accession>
<dbReference type="PANTHER" id="PTHR44196">
    <property type="entry name" value="DEHYDROGENASE/REDUCTASE SDR FAMILY MEMBER 7B"/>
    <property type="match status" value="1"/>
</dbReference>
<evidence type="ECO:0000256" key="3">
    <source>
        <dbReference type="ARBA" id="ARBA00037096"/>
    </source>
</evidence>
<dbReference type="AlphaFoldDB" id="A0A7S1PIS2"/>